<dbReference type="AlphaFoldDB" id="A0AAN7PFJ1"/>
<dbReference type="EC" id="1.5.1.3" evidence="3"/>
<evidence type="ECO:0000256" key="7">
    <source>
        <dbReference type="ARBA" id="ARBA00025067"/>
    </source>
</evidence>
<dbReference type="GO" id="GO:0046654">
    <property type="term" value="P:tetrahydrofolate biosynthetic process"/>
    <property type="evidence" value="ECO:0007669"/>
    <property type="project" value="InterPro"/>
</dbReference>
<keyword evidence="6" id="KW-0560">Oxidoreductase</keyword>
<dbReference type="InterPro" id="IPR024072">
    <property type="entry name" value="DHFR-like_dom_sf"/>
</dbReference>
<dbReference type="PRINTS" id="PR00070">
    <property type="entry name" value="DHFR"/>
</dbReference>
<proteinExistence type="inferred from homology"/>
<evidence type="ECO:0000259" key="10">
    <source>
        <dbReference type="PROSITE" id="PS51330"/>
    </source>
</evidence>
<protein>
    <recommendedName>
        <fullName evidence="3">dihydrofolate reductase</fullName>
        <ecNumber evidence="3">1.5.1.3</ecNumber>
    </recommendedName>
</protein>
<evidence type="ECO:0000256" key="1">
    <source>
        <dbReference type="ARBA" id="ARBA00004903"/>
    </source>
</evidence>
<sequence>MLKYNLIAAASQNRGIGKNNDLPWKLKKEMEYFNRMTTVTTSDSKKNVVIMGRKTWESFPPKYRPLPGRINFVMSRSDLDLKQYENVFAFKTWDEINEKLTNKEFQKLYEKIWIAGGSNIYKDALNSKFFYRLYLTEINKEYDCDTFFPEFSNVKTVSDPLVPKGIQEENGVTYEFKVYENEFYEE</sequence>
<gene>
    <name evidence="11" type="ORF">RN001_000908</name>
</gene>
<dbReference type="InterPro" id="IPR017925">
    <property type="entry name" value="DHFR_CS"/>
</dbReference>
<dbReference type="GO" id="GO:0046452">
    <property type="term" value="P:dihydrofolate metabolic process"/>
    <property type="evidence" value="ECO:0007669"/>
    <property type="project" value="TreeGrafter"/>
</dbReference>
<dbReference type="GO" id="GO:0046655">
    <property type="term" value="P:folic acid metabolic process"/>
    <property type="evidence" value="ECO:0007669"/>
    <property type="project" value="TreeGrafter"/>
</dbReference>
<keyword evidence="12" id="KW-1185">Reference proteome</keyword>
<feature type="domain" description="DHFR" evidence="10">
    <location>
        <begin position="3"/>
        <end position="181"/>
    </location>
</feature>
<dbReference type="Pfam" id="PF00186">
    <property type="entry name" value="DHFR_1"/>
    <property type="match status" value="1"/>
</dbReference>
<dbReference type="GO" id="GO:0006730">
    <property type="term" value="P:one-carbon metabolic process"/>
    <property type="evidence" value="ECO:0007669"/>
    <property type="project" value="UniProtKB-KW"/>
</dbReference>
<dbReference type="InterPro" id="IPR001796">
    <property type="entry name" value="DHFR_dom"/>
</dbReference>
<dbReference type="Proteomes" id="UP001353858">
    <property type="component" value="Unassembled WGS sequence"/>
</dbReference>
<keyword evidence="5" id="KW-0521">NADP</keyword>
<keyword evidence="4" id="KW-0554">One-carbon metabolism</keyword>
<dbReference type="PROSITE" id="PS00075">
    <property type="entry name" value="DHFR_1"/>
    <property type="match status" value="1"/>
</dbReference>
<evidence type="ECO:0000256" key="5">
    <source>
        <dbReference type="ARBA" id="ARBA00022857"/>
    </source>
</evidence>
<organism evidence="11 12">
    <name type="scientific">Aquatica leii</name>
    <dbReference type="NCBI Taxonomy" id="1421715"/>
    <lineage>
        <taxon>Eukaryota</taxon>
        <taxon>Metazoa</taxon>
        <taxon>Ecdysozoa</taxon>
        <taxon>Arthropoda</taxon>
        <taxon>Hexapoda</taxon>
        <taxon>Insecta</taxon>
        <taxon>Pterygota</taxon>
        <taxon>Neoptera</taxon>
        <taxon>Endopterygota</taxon>
        <taxon>Coleoptera</taxon>
        <taxon>Polyphaga</taxon>
        <taxon>Elateriformia</taxon>
        <taxon>Elateroidea</taxon>
        <taxon>Lampyridae</taxon>
        <taxon>Luciolinae</taxon>
        <taxon>Aquatica</taxon>
    </lineage>
</organism>
<evidence type="ECO:0000256" key="2">
    <source>
        <dbReference type="ARBA" id="ARBA00009539"/>
    </source>
</evidence>
<dbReference type="SUPFAM" id="SSF53597">
    <property type="entry name" value="Dihydrofolate reductase-like"/>
    <property type="match status" value="1"/>
</dbReference>
<dbReference type="PROSITE" id="PS51330">
    <property type="entry name" value="DHFR_2"/>
    <property type="match status" value="1"/>
</dbReference>
<dbReference type="GO" id="GO:0005739">
    <property type="term" value="C:mitochondrion"/>
    <property type="evidence" value="ECO:0007669"/>
    <property type="project" value="TreeGrafter"/>
</dbReference>
<evidence type="ECO:0000313" key="11">
    <source>
        <dbReference type="EMBL" id="KAK4884637.1"/>
    </source>
</evidence>
<dbReference type="PANTHER" id="PTHR48069">
    <property type="entry name" value="DIHYDROFOLATE REDUCTASE"/>
    <property type="match status" value="1"/>
</dbReference>
<comment type="pathway">
    <text evidence="1">Cofactor biosynthesis; tetrahydrofolate biosynthesis; 5,6,7,8-tetrahydrofolate from 7,8-dihydrofolate: step 1/1.</text>
</comment>
<accession>A0AAN7PFJ1</accession>
<dbReference type="CDD" id="cd00209">
    <property type="entry name" value="DHFR"/>
    <property type="match status" value="1"/>
</dbReference>
<evidence type="ECO:0000256" key="4">
    <source>
        <dbReference type="ARBA" id="ARBA00022563"/>
    </source>
</evidence>
<dbReference type="GO" id="GO:0050661">
    <property type="term" value="F:NADP binding"/>
    <property type="evidence" value="ECO:0007669"/>
    <property type="project" value="InterPro"/>
</dbReference>
<evidence type="ECO:0000256" key="6">
    <source>
        <dbReference type="ARBA" id="ARBA00023002"/>
    </source>
</evidence>
<comment type="catalytic activity">
    <reaction evidence="8">
        <text>(6S)-5,6,7,8-tetrahydrofolate + NADP(+) = 7,8-dihydrofolate + NADPH + H(+)</text>
        <dbReference type="Rhea" id="RHEA:15009"/>
        <dbReference type="ChEBI" id="CHEBI:15378"/>
        <dbReference type="ChEBI" id="CHEBI:57451"/>
        <dbReference type="ChEBI" id="CHEBI:57453"/>
        <dbReference type="ChEBI" id="CHEBI:57783"/>
        <dbReference type="ChEBI" id="CHEBI:58349"/>
        <dbReference type="EC" id="1.5.1.3"/>
    </reaction>
</comment>
<dbReference type="PANTHER" id="PTHR48069:SF3">
    <property type="entry name" value="DIHYDROFOLATE REDUCTASE"/>
    <property type="match status" value="1"/>
</dbReference>
<comment type="similarity">
    <text evidence="2 9">Belongs to the dihydrofolate reductase family.</text>
</comment>
<dbReference type="EMBL" id="JARPUR010000001">
    <property type="protein sequence ID" value="KAK4884637.1"/>
    <property type="molecule type" value="Genomic_DNA"/>
</dbReference>
<comment type="caution">
    <text evidence="11">The sequence shown here is derived from an EMBL/GenBank/DDBJ whole genome shotgun (WGS) entry which is preliminary data.</text>
</comment>
<name>A0AAN7PFJ1_9COLE</name>
<dbReference type="GO" id="GO:0004146">
    <property type="term" value="F:dihydrofolate reductase activity"/>
    <property type="evidence" value="ECO:0007669"/>
    <property type="project" value="UniProtKB-EC"/>
</dbReference>
<reference evidence="12" key="1">
    <citation type="submission" date="2023-01" db="EMBL/GenBank/DDBJ databases">
        <title>Key to firefly adult light organ development and bioluminescence: homeobox transcription factors regulate luciferase expression and transportation to peroxisome.</title>
        <authorList>
            <person name="Fu X."/>
        </authorList>
    </citation>
    <scope>NUCLEOTIDE SEQUENCE [LARGE SCALE GENOMIC DNA]</scope>
</reference>
<evidence type="ECO:0000256" key="3">
    <source>
        <dbReference type="ARBA" id="ARBA00012856"/>
    </source>
</evidence>
<comment type="function">
    <text evidence="7">Key enzyme in folate metabolism. Catalyzes an essential reaction for de novo glycine and purine synthesis, and for DNA precursor synthesis.</text>
</comment>
<dbReference type="InterPro" id="IPR012259">
    <property type="entry name" value="DHFR"/>
</dbReference>
<evidence type="ECO:0000256" key="9">
    <source>
        <dbReference type="RuleBase" id="RU004474"/>
    </source>
</evidence>
<evidence type="ECO:0000256" key="8">
    <source>
        <dbReference type="ARBA" id="ARBA00048873"/>
    </source>
</evidence>
<dbReference type="Gene3D" id="3.40.430.10">
    <property type="entry name" value="Dihydrofolate Reductase, subunit A"/>
    <property type="match status" value="1"/>
</dbReference>
<dbReference type="FunFam" id="3.40.430.10:FF:000002">
    <property type="entry name" value="Dihydrofolate reductase"/>
    <property type="match status" value="1"/>
</dbReference>
<evidence type="ECO:0000313" key="12">
    <source>
        <dbReference type="Proteomes" id="UP001353858"/>
    </source>
</evidence>